<evidence type="ECO:0000313" key="8">
    <source>
        <dbReference type="Proteomes" id="UP000305848"/>
    </source>
</evidence>
<feature type="transmembrane region" description="Helical" evidence="6">
    <location>
        <begin position="154"/>
        <end position="174"/>
    </location>
</feature>
<dbReference type="GO" id="GO:0015171">
    <property type="term" value="F:amino acid transmembrane transporter activity"/>
    <property type="evidence" value="ECO:0007669"/>
    <property type="project" value="TreeGrafter"/>
</dbReference>
<evidence type="ECO:0000313" key="7">
    <source>
        <dbReference type="EMBL" id="TKK66595.1"/>
    </source>
</evidence>
<sequence length="220" mass="23969">MIAALLKGLALGVLLSISVGPVVFAIIRQSLNNGHKGGFAFVAGVSASDIGLVLICNIFSQLFKAAMSHEKFIGIAGSIFLILMGLYNIFFKKVPQPGEVKAVQVFRKRDVAASFFQGFFMNLLNPGVLLFWFAASATILDDSETATHPDQYRFVVFFTCLLFVLSADICKVFLAGKIRTKLTPHNIHIIDRISGLILTIFGIVLLYGIFTGHIAGKQLN</sequence>
<dbReference type="EMBL" id="SZQL01000014">
    <property type="protein sequence ID" value="TKK66595.1"/>
    <property type="molecule type" value="Genomic_DNA"/>
</dbReference>
<gene>
    <name evidence="7" type="ORF">FC093_16255</name>
</gene>
<dbReference type="PANTHER" id="PTHR30086">
    <property type="entry name" value="ARGININE EXPORTER PROTEIN ARGO"/>
    <property type="match status" value="1"/>
</dbReference>
<comment type="subcellular location">
    <subcellularLocation>
        <location evidence="1">Cell membrane</location>
        <topology evidence="1">Multi-pass membrane protein</topology>
    </subcellularLocation>
</comment>
<evidence type="ECO:0000256" key="5">
    <source>
        <dbReference type="ARBA" id="ARBA00023136"/>
    </source>
</evidence>
<feature type="transmembrane region" description="Helical" evidence="6">
    <location>
        <begin position="72"/>
        <end position="90"/>
    </location>
</feature>
<comment type="caution">
    <text evidence="7">The sequence shown here is derived from an EMBL/GenBank/DDBJ whole genome shotgun (WGS) entry which is preliminary data.</text>
</comment>
<keyword evidence="3 6" id="KW-0812">Transmembrane</keyword>
<name>A0A4U3KVI7_9BACT</name>
<dbReference type="OrthoDB" id="679767at2"/>
<organism evidence="7 8">
    <name type="scientific">Ilyomonas limi</name>
    <dbReference type="NCBI Taxonomy" id="2575867"/>
    <lineage>
        <taxon>Bacteria</taxon>
        <taxon>Pseudomonadati</taxon>
        <taxon>Bacteroidota</taxon>
        <taxon>Chitinophagia</taxon>
        <taxon>Chitinophagales</taxon>
        <taxon>Chitinophagaceae</taxon>
        <taxon>Ilyomonas</taxon>
    </lineage>
</organism>
<dbReference type="AlphaFoldDB" id="A0A4U3KVI7"/>
<keyword evidence="4 6" id="KW-1133">Transmembrane helix</keyword>
<keyword evidence="5 6" id="KW-0472">Membrane</keyword>
<dbReference type="RefSeq" id="WP_137262868.1">
    <property type="nucleotide sequence ID" value="NZ_SZQL01000014.1"/>
</dbReference>
<evidence type="ECO:0000256" key="1">
    <source>
        <dbReference type="ARBA" id="ARBA00004651"/>
    </source>
</evidence>
<dbReference type="PANTHER" id="PTHR30086:SF20">
    <property type="entry name" value="ARGININE EXPORTER PROTEIN ARGO-RELATED"/>
    <property type="match status" value="1"/>
</dbReference>
<dbReference type="InterPro" id="IPR001123">
    <property type="entry name" value="LeuE-type"/>
</dbReference>
<evidence type="ECO:0000256" key="4">
    <source>
        <dbReference type="ARBA" id="ARBA00022989"/>
    </source>
</evidence>
<feature type="transmembrane region" description="Helical" evidence="6">
    <location>
        <begin position="111"/>
        <end position="134"/>
    </location>
</feature>
<keyword evidence="8" id="KW-1185">Reference proteome</keyword>
<evidence type="ECO:0000256" key="6">
    <source>
        <dbReference type="SAM" id="Phobius"/>
    </source>
</evidence>
<feature type="transmembrane region" description="Helical" evidence="6">
    <location>
        <begin position="39"/>
        <end position="60"/>
    </location>
</feature>
<evidence type="ECO:0000256" key="3">
    <source>
        <dbReference type="ARBA" id="ARBA00022692"/>
    </source>
</evidence>
<protein>
    <submittedName>
        <fullName evidence="7">LysE family translocator</fullName>
    </submittedName>
</protein>
<accession>A0A4U3KVI7</accession>
<dbReference type="Proteomes" id="UP000305848">
    <property type="component" value="Unassembled WGS sequence"/>
</dbReference>
<reference evidence="7 8" key="1">
    <citation type="submission" date="2019-05" db="EMBL/GenBank/DDBJ databases">
        <title>Panacibacter sp. strain 17mud1-8 Genome sequencing and assembly.</title>
        <authorList>
            <person name="Chhetri G."/>
        </authorList>
    </citation>
    <scope>NUCLEOTIDE SEQUENCE [LARGE SCALE GENOMIC DNA]</scope>
    <source>
        <strain evidence="7 8">17mud1-8</strain>
    </source>
</reference>
<keyword evidence="2" id="KW-1003">Cell membrane</keyword>
<feature type="transmembrane region" description="Helical" evidence="6">
    <location>
        <begin position="195"/>
        <end position="215"/>
    </location>
</feature>
<evidence type="ECO:0000256" key="2">
    <source>
        <dbReference type="ARBA" id="ARBA00022475"/>
    </source>
</evidence>
<proteinExistence type="predicted"/>
<feature type="transmembrane region" description="Helical" evidence="6">
    <location>
        <begin position="6"/>
        <end position="27"/>
    </location>
</feature>
<dbReference type="GO" id="GO:0005886">
    <property type="term" value="C:plasma membrane"/>
    <property type="evidence" value="ECO:0007669"/>
    <property type="project" value="UniProtKB-SubCell"/>
</dbReference>
<dbReference type="Pfam" id="PF01810">
    <property type="entry name" value="LysE"/>
    <property type="match status" value="1"/>
</dbReference>